<reference evidence="1" key="2">
    <citation type="submission" date="2025-09" db="UniProtKB">
        <authorList>
            <consortium name="EnsemblPlants"/>
        </authorList>
    </citation>
    <scope>IDENTIFICATION</scope>
</reference>
<name>A0ACD5VC33_AVESA</name>
<proteinExistence type="predicted"/>
<dbReference type="EnsemblPlants" id="AVESA.00010b.r2.2DG0397940.1">
    <property type="protein sequence ID" value="AVESA.00010b.r2.2DG0397940.1.CDS"/>
    <property type="gene ID" value="AVESA.00010b.r2.2DG0397940"/>
</dbReference>
<organism evidence="1 2">
    <name type="scientific">Avena sativa</name>
    <name type="common">Oat</name>
    <dbReference type="NCBI Taxonomy" id="4498"/>
    <lineage>
        <taxon>Eukaryota</taxon>
        <taxon>Viridiplantae</taxon>
        <taxon>Streptophyta</taxon>
        <taxon>Embryophyta</taxon>
        <taxon>Tracheophyta</taxon>
        <taxon>Spermatophyta</taxon>
        <taxon>Magnoliopsida</taxon>
        <taxon>Liliopsida</taxon>
        <taxon>Poales</taxon>
        <taxon>Poaceae</taxon>
        <taxon>BOP clade</taxon>
        <taxon>Pooideae</taxon>
        <taxon>Poodae</taxon>
        <taxon>Poeae</taxon>
        <taxon>Poeae Chloroplast Group 1 (Aveneae type)</taxon>
        <taxon>Aveninae</taxon>
        <taxon>Avena</taxon>
    </lineage>
</organism>
<sequence>MASHDDDQDLVVYGTPIEREEDVSARKRRGVAEAGQLRTLPAWKQEVRDEEGRRRFHGAFTGGFSAGFYNTAGSKDGWTPQTFTSSRKSRAEHKEQSIYNFLDEEDIKDMGGNALETSQQYDTFGFTAAEHARKQASKEQNERPSAIPGPVPDEFVVPATTSIGVKLLMKMGWRQGRTIKDAHADSLYESRREARKAFLALSGISNNEDQDRVSSQKSRVDENVAESFDDMRASGNTPVYVLHPKEDLHGLGFDPFKHAPEFEDRKRSQNSVSRDRNRSDVSVRGSLLISNSGKYAPGFGIGALEELGVEDEDIYASGFNYELTEVDIEPSKKAGDSKFKLEDRKRGVFLSFKIASNSEYKLERFHPPEIPADFDGHHKFSSPIQAADMFSDLAPPEVPPPEDTTLRLLIDGCAAMVARCGKHIEDFYKEKSKASPQFLFLDGGDGCSYYARKLWEHQQKFIGQQRPDSVKSKPSSDKLTAENRGNILGERPLDRSSKSSSTSFSAKEAVQLQSNLGDTFVKPVSLDGVPDSKKPFRNEPAKQARFEQFLKEKYQGGLRLANLVPTSSMSEADRARERLDFEAAADAIEKGKEYKAIDPISLLGLNEQHFVSSTQLESSAVPRDEKPMLPQREEFEWRPSPILCKRFDIVDPFMGKPMPLRRPISKMDSLMFMTESTKRTNDDVKSSSGIPQNTSAGGIEQTEAQGTANDPDIVPSSMERPVDLYKAIFSDDSDDDMDEPLNNKPVDPVKTSEGANVALNRLVAEDFLESLGKELGLEVPAEKPVPPPNVFRSEILPTADRSVSRNGKMTSREIKEKESTFGLMEADNANGDGPSFNIEKLDSKYEKQEHRAEKGWSHSSRHHIQNGSTESDTDTERHRSRKRRSHHKIRSATPDSDSSGEHRRSKKKKSHSRHRAGRSRTPDADSSSDSQKSKRKRQKRSHRTLTPGIDSSDHGYKEKYTSSSRRSSDKDRKDRSRKHSRHRRHRREDPA</sequence>
<evidence type="ECO:0000313" key="1">
    <source>
        <dbReference type="EnsemblPlants" id="AVESA.00010b.r2.2DG0397940.1.CDS"/>
    </source>
</evidence>
<keyword evidence="2" id="KW-1185">Reference proteome</keyword>
<accession>A0ACD5VC33</accession>
<evidence type="ECO:0000313" key="2">
    <source>
        <dbReference type="Proteomes" id="UP001732700"/>
    </source>
</evidence>
<dbReference type="Proteomes" id="UP001732700">
    <property type="component" value="Chromosome 2D"/>
</dbReference>
<reference evidence="1" key="1">
    <citation type="submission" date="2021-05" db="EMBL/GenBank/DDBJ databases">
        <authorList>
            <person name="Scholz U."/>
            <person name="Mascher M."/>
            <person name="Fiebig A."/>
        </authorList>
    </citation>
    <scope>NUCLEOTIDE SEQUENCE [LARGE SCALE GENOMIC DNA]</scope>
</reference>
<protein>
    <submittedName>
        <fullName evidence="1">Uncharacterized protein</fullName>
    </submittedName>
</protein>